<protein>
    <submittedName>
        <fullName evidence="1">Uncharacterized protein</fullName>
    </submittedName>
</protein>
<dbReference type="EMBL" id="HACG01011346">
    <property type="protein sequence ID" value="CEK58211.1"/>
    <property type="molecule type" value="Transcribed_RNA"/>
</dbReference>
<evidence type="ECO:0000313" key="1">
    <source>
        <dbReference type="EMBL" id="CEK58211.1"/>
    </source>
</evidence>
<dbReference type="AlphaFoldDB" id="A0A0B6YQZ6"/>
<sequence length="63" mass="7770">LPILSFDVTVQVNRPKENRMKHDVARQEYWKPKKKRKPTQNWCCLSPHTEEHPEKLRTNWFRL</sequence>
<organism evidence="1">
    <name type="scientific">Arion vulgaris</name>
    <dbReference type="NCBI Taxonomy" id="1028688"/>
    <lineage>
        <taxon>Eukaryota</taxon>
        <taxon>Metazoa</taxon>
        <taxon>Spiralia</taxon>
        <taxon>Lophotrochozoa</taxon>
        <taxon>Mollusca</taxon>
        <taxon>Gastropoda</taxon>
        <taxon>Heterobranchia</taxon>
        <taxon>Euthyneura</taxon>
        <taxon>Panpulmonata</taxon>
        <taxon>Eupulmonata</taxon>
        <taxon>Stylommatophora</taxon>
        <taxon>Helicina</taxon>
        <taxon>Arionoidea</taxon>
        <taxon>Arionidae</taxon>
        <taxon>Arion</taxon>
    </lineage>
</organism>
<reference evidence="1" key="1">
    <citation type="submission" date="2014-12" db="EMBL/GenBank/DDBJ databases">
        <title>Insight into the proteome of Arion vulgaris.</title>
        <authorList>
            <person name="Aradska J."/>
            <person name="Bulat T."/>
            <person name="Smidak R."/>
            <person name="Sarate P."/>
            <person name="Gangsoo J."/>
            <person name="Sialana F."/>
            <person name="Bilban M."/>
            <person name="Lubec G."/>
        </authorList>
    </citation>
    <scope>NUCLEOTIDE SEQUENCE</scope>
    <source>
        <tissue evidence="1">Skin</tissue>
    </source>
</reference>
<name>A0A0B6YQZ6_9EUPU</name>
<accession>A0A0B6YQZ6</accession>
<proteinExistence type="predicted"/>
<gene>
    <name evidence="1" type="primary">ORF32345</name>
</gene>
<feature type="non-terminal residue" evidence="1">
    <location>
        <position position="1"/>
    </location>
</feature>